<keyword evidence="2" id="KW-1185">Reference proteome</keyword>
<gene>
    <name evidence="1" type="ORF">BD289DRAFT_68021</name>
</gene>
<protein>
    <submittedName>
        <fullName evidence="1">Uncharacterized protein</fullName>
    </submittedName>
</protein>
<reference evidence="1 2" key="1">
    <citation type="journal article" date="2018" name="Mycol. Prog.">
        <title>Coniella lustricola, a new species from submerged detritus.</title>
        <authorList>
            <person name="Raudabaugh D.B."/>
            <person name="Iturriaga T."/>
            <person name="Carver A."/>
            <person name="Mondo S."/>
            <person name="Pangilinan J."/>
            <person name="Lipzen A."/>
            <person name="He G."/>
            <person name="Amirebrahimi M."/>
            <person name="Grigoriev I.V."/>
            <person name="Miller A.N."/>
        </authorList>
    </citation>
    <scope>NUCLEOTIDE SEQUENCE [LARGE SCALE GENOMIC DNA]</scope>
    <source>
        <strain evidence="1 2">B22-T-1</strain>
    </source>
</reference>
<name>A0A2T3A057_9PEZI</name>
<proteinExistence type="predicted"/>
<sequence length="174" mass="19699">MAPHTTVSNAHLRVLDHSARPSRHHPMTDMKVDVQLPRSLHTWDQYPGPAGHLIGPWRFATHDKARLSVDLRLANSYLNSGHSRPSPADLRDCLRGQRSIIHQVHIVDSSLRPIYLLLLFERVSLTVHLSASYASSSYPGWLSTHLLITLSSRLMMRALISSQMVSMWILMLRG</sequence>
<accession>A0A2T3A057</accession>
<evidence type="ECO:0000313" key="2">
    <source>
        <dbReference type="Proteomes" id="UP000241462"/>
    </source>
</evidence>
<dbReference type="AlphaFoldDB" id="A0A2T3A057"/>
<dbReference type="EMBL" id="KZ678531">
    <property type="protein sequence ID" value="PSR80415.1"/>
    <property type="molecule type" value="Genomic_DNA"/>
</dbReference>
<dbReference type="InParanoid" id="A0A2T3A057"/>
<organism evidence="1 2">
    <name type="scientific">Coniella lustricola</name>
    <dbReference type="NCBI Taxonomy" id="2025994"/>
    <lineage>
        <taxon>Eukaryota</taxon>
        <taxon>Fungi</taxon>
        <taxon>Dikarya</taxon>
        <taxon>Ascomycota</taxon>
        <taxon>Pezizomycotina</taxon>
        <taxon>Sordariomycetes</taxon>
        <taxon>Sordariomycetidae</taxon>
        <taxon>Diaporthales</taxon>
        <taxon>Schizoparmaceae</taxon>
        <taxon>Coniella</taxon>
    </lineage>
</organism>
<evidence type="ECO:0000313" key="1">
    <source>
        <dbReference type="EMBL" id="PSR80415.1"/>
    </source>
</evidence>
<dbReference type="Proteomes" id="UP000241462">
    <property type="component" value="Unassembled WGS sequence"/>
</dbReference>